<evidence type="ECO:0000256" key="3">
    <source>
        <dbReference type="ARBA" id="ARBA00023125"/>
    </source>
</evidence>
<dbReference type="AlphaFoldDB" id="I1CYL7"/>
<dbReference type="STRING" id="928724.SacglDRAFT_00852"/>
<evidence type="ECO:0000256" key="4">
    <source>
        <dbReference type="ARBA" id="ARBA00023163"/>
    </source>
</evidence>
<sequence>MDGDRVPLTVVIAEDSALLRDGLVNLLSRYGHTVAAAVNDADSLLAATAEHDPDIVITDVRMPPGHTDEGLRAALELRARRPELPILVLSQIVEKVYASELLGSSTSSTGYLLKDRVGDVREFVRTMEDIAAGAIVIDPEVVRTLLARHRTESPVSRLSKREKEVLALMAQGMSNPAIARSLSISQAAVAKHIGNILAKLDLPEDEQGHRRVLAVLAYLQHHEAE</sequence>
<keyword evidence="9" id="KW-1185">Reference proteome</keyword>
<evidence type="ECO:0000259" key="7">
    <source>
        <dbReference type="PROSITE" id="PS50110"/>
    </source>
</evidence>
<keyword evidence="1 5" id="KW-0597">Phosphoprotein</keyword>
<dbReference type="Pfam" id="PF00196">
    <property type="entry name" value="GerE"/>
    <property type="match status" value="1"/>
</dbReference>
<dbReference type="Proteomes" id="UP000005087">
    <property type="component" value="Chromosome"/>
</dbReference>
<evidence type="ECO:0000256" key="2">
    <source>
        <dbReference type="ARBA" id="ARBA00023015"/>
    </source>
</evidence>
<evidence type="ECO:0000313" key="9">
    <source>
        <dbReference type="Proteomes" id="UP000005087"/>
    </source>
</evidence>
<dbReference type="CDD" id="cd17535">
    <property type="entry name" value="REC_NarL-like"/>
    <property type="match status" value="1"/>
</dbReference>
<keyword evidence="4" id="KW-0804">Transcription</keyword>
<name>I1CYL7_9PSEU</name>
<gene>
    <name evidence="8" type="ORF">SacglDRAFT_00852</name>
</gene>
<dbReference type="PANTHER" id="PTHR43214">
    <property type="entry name" value="TWO-COMPONENT RESPONSE REGULATOR"/>
    <property type="match status" value="1"/>
</dbReference>
<organism evidence="8 9">
    <name type="scientific">Saccharomonospora glauca K62</name>
    <dbReference type="NCBI Taxonomy" id="928724"/>
    <lineage>
        <taxon>Bacteria</taxon>
        <taxon>Bacillati</taxon>
        <taxon>Actinomycetota</taxon>
        <taxon>Actinomycetes</taxon>
        <taxon>Pseudonocardiales</taxon>
        <taxon>Pseudonocardiaceae</taxon>
        <taxon>Saccharomonospora</taxon>
    </lineage>
</organism>
<protein>
    <submittedName>
        <fullName evidence="8">Response regulator containing a CheY-like receiver domain and an HTH DNA-binding domain</fullName>
    </submittedName>
</protein>
<dbReference type="Pfam" id="PF00072">
    <property type="entry name" value="Response_reg"/>
    <property type="match status" value="1"/>
</dbReference>
<feature type="modified residue" description="4-aspartylphosphate" evidence="5">
    <location>
        <position position="59"/>
    </location>
</feature>
<reference evidence="8 9" key="1">
    <citation type="submission" date="2011-09" db="EMBL/GenBank/DDBJ databases">
        <authorList>
            <consortium name="US DOE Joint Genome Institute (JGI-PGF)"/>
            <person name="Lucas S."/>
            <person name="Han J."/>
            <person name="Lapidus A."/>
            <person name="Cheng J.-F."/>
            <person name="Goodwin L."/>
            <person name="Pitluck S."/>
            <person name="Peters L."/>
            <person name="Land M.L."/>
            <person name="Hauser L."/>
            <person name="Brambilla E."/>
            <person name="Klenk H.-P."/>
            <person name="Woyke T.J."/>
        </authorList>
    </citation>
    <scope>NUCLEOTIDE SEQUENCE [LARGE SCALE GENOMIC DNA]</scope>
    <source>
        <strain evidence="8 9">K62</strain>
    </source>
</reference>
<dbReference type="InterPro" id="IPR058245">
    <property type="entry name" value="NreC/VraR/RcsB-like_REC"/>
</dbReference>
<dbReference type="HOGENOM" id="CLU_000445_90_0_11"/>
<dbReference type="InterPro" id="IPR016032">
    <property type="entry name" value="Sig_transdc_resp-reg_C-effctor"/>
</dbReference>
<keyword evidence="3 8" id="KW-0238">DNA-binding</keyword>
<dbReference type="CDD" id="cd06170">
    <property type="entry name" value="LuxR_C_like"/>
    <property type="match status" value="1"/>
</dbReference>
<dbReference type="RefSeq" id="WP_005461957.1">
    <property type="nucleotide sequence ID" value="NZ_CM001484.1"/>
</dbReference>
<dbReference type="PRINTS" id="PR00038">
    <property type="entry name" value="HTHLUXR"/>
</dbReference>
<dbReference type="PROSITE" id="PS50043">
    <property type="entry name" value="HTH_LUXR_2"/>
    <property type="match status" value="1"/>
</dbReference>
<dbReference type="SUPFAM" id="SSF46894">
    <property type="entry name" value="C-terminal effector domain of the bipartite response regulators"/>
    <property type="match status" value="1"/>
</dbReference>
<dbReference type="InterPro" id="IPR001789">
    <property type="entry name" value="Sig_transdc_resp-reg_receiver"/>
</dbReference>
<dbReference type="SMART" id="SM00421">
    <property type="entry name" value="HTH_LUXR"/>
    <property type="match status" value="1"/>
</dbReference>
<evidence type="ECO:0000313" key="8">
    <source>
        <dbReference type="EMBL" id="EIE97791.1"/>
    </source>
</evidence>
<dbReference type="InterPro" id="IPR011006">
    <property type="entry name" value="CheY-like_superfamily"/>
</dbReference>
<dbReference type="GO" id="GO:0000160">
    <property type="term" value="P:phosphorelay signal transduction system"/>
    <property type="evidence" value="ECO:0007669"/>
    <property type="project" value="InterPro"/>
</dbReference>
<evidence type="ECO:0000256" key="1">
    <source>
        <dbReference type="ARBA" id="ARBA00022553"/>
    </source>
</evidence>
<reference evidence="9" key="2">
    <citation type="submission" date="2012-01" db="EMBL/GenBank/DDBJ databases">
        <title>Noncontiguous Finished sequence of chromosome of Saccharomonospora glauca K62.</title>
        <authorList>
            <consortium name="US DOE Joint Genome Institute"/>
            <person name="Lucas S."/>
            <person name="Han J."/>
            <person name="Lapidus A."/>
            <person name="Cheng J.-F."/>
            <person name="Goodwin L."/>
            <person name="Pitluck S."/>
            <person name="Peters L."/>
            <person name="Mikhailova N."/>
            <person name="Held B."/>
            <person name="Detter J.C."/>
            <person name="Han C."/>
            <person name="Tapia R."/>
            <person name="Land M."/>
            <person name="Hauser L."/>
            <person name="Kyrpides N."/>
            <person name="Ivanova N."/>
            <person name="Pagani I."/>
            <person name="Brambilla E.-M."/>
            <person name="Klenk H.-P."/>
            <person name="Woyke T."/>
        </authorList>
    </citation>
    <scope>NUCLEOTIDE SEQUENCE [LARGE SCALE GENOMIC DNA]</scope>
    <source>
        <strain evidence="9">K62</strain>
    </source>
</reference>
<dbReference type="GO" id="GO:0006355">
    <property type="term" value="P:regulation of DNA-templated transcription"/>
    <property type="evidence" value="ECO:0007669"/>
    <property type="project" value="InterPro"/>
</dbReference>
<proteinExistence type="predicted"/>
<dbReference type="EMBL" id="CM001484">
    <property type="protein sequence ID" value="EIE97791.1"/>
    <property type="molecule type" value="Genomic_DNA"/>
</dbReference>
<dbReference type="PANTHER" id="PTHR43214:SF24">
    <property type="entry name" value="TRANSCRIPTIONAL REGULATORY PROTEIN NARL-RELATED"/>
    <property type="match status" value="1"/>
</dbReference>
<keyword evidence="2" id="KW-0805">Transcription regulation</keyword>
<dbReference type="eggNOG" id="COG2197">
    <property type="taxonomic scope" value="Bacteria"/>
</dbReference>
<dbReference type="SMART" id="SM00448">
    <property type="entry name" value="REC"/>
    <property type="match status" value="1"/>
</dbReference>
<dbReference type="SUPFAM" id="SSF52172">
    <property type="entry name" value="CheY-like"/>
    <property type="match status" value="1"/>
</dbReference>
<dbReference type="Gene3D" id="3.40.50.2300">
    <property type="match status" value="1"/>
</dbReference>
<evidence type="ECO:0000259" key="6">
    <source>
        <dbReference type="PROSITE" id="PS50043"/>
    </source>
</evidence>
<accession>I1CYL7</accession>
<feature type="domain" description="HTH luxR-type" evidence="6">
    <location>
        <begin position="151"/>
        <end position="222"/>
    </location>
</feature>
<dbReference type="GO" id="GO:0003677">
    <property type="term" value="F:DNA binding"/>
    <property type="evidence" value="ECO:0007669"/>
    <property type="project" value="UniProtKB-KW"/>
</dbReference>
<feature type="domain" description="Response regulatory" evidence="7">
    <location>
        <begin position="9"/>
        <end position="129"/>
    </location>
</feature>
<dbReference type="InterPro" id="IPR000792">
    <property type="entry name" value="Tscrpt_reg_LuxR_C"/>
</dbReference>
<dbReference type="OrthoDB" id="3519926at2"/>
<dbReference type="InterPro" id="IPR039420">
    <property type="entry name" value="WalR-like"/>
</dbReference>
<dbReference type="PROSITE" id="PS50110">
    <property type="entry name" value="RESPONSE_REGULATORY"/>
    <property type="match status" value="1"/>
</dbReference>
<evidence type="ECO:0000256" key="5">
    <source>
        <dbReference type="PROSITE-ProRule" id="PRU00169"/>
    </source>
</evidence>